<evidence type="ECO:0000256" key="2">
    <source>
        <dbReference type="ARBA" id="ARBA00023157"/>
    </source>
</evidence>
<reference evidence="5" key="1">
    <citation type="submission" date="2023-07" db="EMBL/GenBank/DDBJ databases">
        <authorList>
            <person name="Yue Y."/>
        </authorList>
    </citation>
    <scope>NUCLEOTIDE SEQUENCE [LARGE SCALE GENOMIC DNA]</scope>
    <source>
        <strain evidence="5">D23</strain>
    </source>
</reference>
<dbReference type="SUPFAM" id="SSF49899">
    <property type="entry name" value="Concanavalin A-like lectins/glucanases"/>
    <property type="match status" value="1"/>
</dbReference>
<evidence type="ECO:0000313" key="4">
    <source>
        <dbReference type="EMBL" id="MCA0131581.1"/>
    </source>
</evidence>
<dbReference type="Pfam" id="PF13385">
    <property type="entry name" value="Laminin_G_3"/>
    <property type="match status" value="1"/>
</dbReference>
<keyword evidence="5" id="KW-1185">Reference proteome</keyword>
<proteinExistence type="predicted"/>
<dbReference type="Proteomes" id="UP001198901">
    <property type="component" value="Unassembled WGS sequence"/>
</dbReference>
<dbReference type="InterPro" id="IPR026444">
    <property type="entry name" value="Secre_tail"/>
</dbReference>
<feature type="domain" description="LamG-like jellyroll fold" evidence="3">
    <location>
        <begin position="752"/>
        <end position="881"/>
    </location>
</feature>
<dbReference type="EMBL" id="JAIUJR010000001">
    <property type="protein sequence ID" value="MCA0131581.1"/>
    <property type="molecule type" value="Genomic_DNA"/>
</dbReference>
<comment type="caution">
    <text evidence="4">The sequence shown here is derived from an EMBL/GenBank/DDBJ whole genome shotgun (WGS) entry which is preliminary data.</text>
</comment>
<dbReference type="InterPro" id="IPR013783">
    <property type="entry name" value="Ig-like_fold"/>
</dbReference>
<dbReference type="Gene3D" id="2.60.40.10">
    <property type="entry name" value="Immunoglobulins"/>
    <property type="match status" value="1"/>
</dbReference>
<dbReference type="InterPro" id="IPR006558">
    <property type="entry name" value="LamG-like"/>
</dbReference>
<dbReference type="Gene3D" id="2.60.120.200">
    <property type="match status" value="1"/>
</dbReference>
<dbReference type="Pfam" id="PF26628">
    <property type="entry name" value="DUF8202"/>
    <property type="match status" value="1"/>
</dbReference>
<protein>
    <submittedName>
        <fullName evidence="4">T9SS type A sorting domain-containing protein</fullName>
    </submittedName>
</protein>
<organism evidence="4 5">
    <name type="scientific">Winogradskyella alexanderae</name>
    <dbReference type="NCBI Taxonomy" id="2877123"/>
    <lineage>
        <taxon>Bacteria</taxon>
        <taxon>Pseudomonadati</taxon>
        <taxon>Bacteroidota</taxon>
        <taxon>Flavobacteriia</taxon>
        <taxon>Flavobacteriales</taxon>
        <taxon>Flavobacteriaceae</taxon>
        <taxon>Winogradskyella</taxon>
    </lineage>
</organism>
<dbReference type="InterPro" id="IPR058515">
    <property type="entry name" value="DUF8202"/>
</dbReference>
<dbReference type="NCBIfam" id="TIGR04183">
    <property type="entry name" value="Por_Secre_tail"/>
    <property type="match status" value="1"/>
</dbReference>
<dbReference type="RefSeq" id="WP_224525741.1">
    <property type="nucleotide sequence ID" value="NZ_JAIUJR010000001.1"/>
</dbReference>
<name>A0ABS7XNM0_9FLAO</name>
<keyword evidence="2" id="KW-1015">Disulfide bond</keyword>
<dbReference type="InterPro" id="IPR013320">
    <property type="entry name" value="ConA-like_dom_sf"/>
</dbReference>
<gene>
    <name evidence="4" type="ORF">LBU54_03225</name>
</gene>
<accession>A0ABS7XNM0</accession>
<sequence length="1633" mass="179078">MKTLKILSSFKILFVLFLFTPFFLEAQVMQLEITGGAVVTQGSTVTVNSGNFIQFTITNVETNNCRNLRIRDVDISNTADFDINPNNPRRNIKPETCNGGRKFLNFDITKISGSCNFASTLVTVEIRNQPDFTFTLEFTGSPEIYVLGGDPFTDIFNGDVTTNETNGTFFGVVDEGNSVTRTFIVANIGSCPLDINALNSSNGDFVISTPYTIPFIGLDPFFFIFFDVTFTAPVGGTGTQTSTITIDNSDTTTFTFNVEAEMFNENIPGPGGVTADFRLWLKTTRGINETGSKVSMWEDLGTNAKDAIQPNGPNQPTFLDDPASNINFNPVIKFENDGATVEQFLYNTTNGFYSQDIFVVMIPDATIDNTSTKNTIFAGTSSGNANDITGVGLGDYSTEFTNEVISYNQDVAGGGSFNGYAELNTSYSNAGIINIRNNDPTAPTGQEILYNSNVLTTASVDDIAFVNVGTPGPPAVLGTPYWIGKNFDQQGTLNGRVAEIFTFAERVADADRQKIESYLGIKYGITLGPNQEATKDYINSFDTKIWDVVANSGYNYHVAGIGRDSISDLNQKQSKTLNLLNEVTIGLNNLYTKNSDNPNAFKYDGDFLVWGSNNLAYTGSATNTVSLKNGITTQLTRIDRKWKIVESKENINGDVGFVYMSIPEGALAGFVKGADEEYALVVSVDDTFANDKIIDVIPLKPDGSGNLEVWYDFDGTKYFSFARAQQTAGDYAMNITAGNYLVGESNLNLNSDNFTISAWVRSNPTNQIRTVMSKGDKLQFRLNTQNQVEVLIDDATTPKFTSTIQINDNHWHHLTFVYRSGTIFLYIDGILDKTELDVVAPSPNFNRFAVGALFIDKSNIINPLLGEVDEIYVWDTPLNQDQVRYLMNQEIERLDIAGVDYVSGKALPGNSISNPVIDINWSSLRAYYNFNSIYGSTVEGQTDARNFLRINYLSNNKEVVESQTAPLPYVTAANGVWDNPTTWQNATVQPIPNSLGLDGVTMIDWNIVEINHDITSGDRDLKLLALTNTTKLTVANPNENLDENNSGQALIVTNYLEIDGIIDLVGQSQLIQTEGSILDADSGGFIERDQQGVANSFNYNYWSSSVGPIVGNSATRGTGIALGAQNAQLEDVLFDGTNSAIYQNINFDPSAFAADGGASSPITISSYWLYKFYGPTDDYGSWNSINETTSLLPGEGFTMKGSSGPADLFTEVQNYVFKGLPNNGEILIPLDKNITAQNPTGNVDRLIGNPYPSAIDATQFILDNMSIADGGNNENGTIFNGAIYFWDHFGEENSHQLGDYVGGYATRNLLGGVAAISNEPQINNTSDGGNPATGTKIPGPYIPVNQGFFVSTAIDGFENDNGTPLVTVDGGNVVFNNGQRLFEREFVGNSTFMKSNLTTTSSQNEIEDTPMIRLLFKSPTGFKREIAIGLNPNASDGFDLGYDAFLADLNMEDMYWVLDNNKFVIQGVNNFNLNQEFPLGVKLGASGIFSIKLKSIENLDPELDIYLKDKLTNSYYLLNSSIFQLFMDSGDYEDRFAITFNQQESLSVNSADLDESILNVFYKDQNESVFISNPNNMLIVEATIYNIMGQEVLRKVFNNTDTLSRIPLKVSSGTYIVKLYTDQGTISKKLIIN</sequence>
<dbReference type="SMART" id="SM00560">
    <property type="entry name" value="LamGL"/>
    <property type="match status" value="1"/>
</dbReference>
<keyword evidence="1" id="KW-0732">Signal</keyword>
<evidence type="ECO:0000256" key="1">
    <source>
        <dbReference type="ARBA" id="ARBA00022729"/>
    </source>
</evidence>
<evidence type="ECO:0000313" key="5">
    <source>
        <dbReference type="Proteomes" id="UP001198901"/>
    </source>
</evidence>
<evidence type="ECO:0000259" key="3">
    <source>
        <dbReference type="SMART" id="SM00560"/>
    </source>
</evidence>